<dbReference type="VEuPathDB" id="TriTrypDB:Tb927.9.1280"/>
<dbReference type="EMBL" id="KX699038">
    <property type="protein sequence ID" value="APD72994.1"/>
    <property type="molecule type" value="Genomic_DNA"/>
</dbReference>
<protein>
    <submittedName>
        <fullName evidence="3">Variant surface glycoprotein 1125.137</fullName>
    </submittedName>
</protein>
<dbReference type="VEuPathDB" id="TriTrypDB:Tbg972.4.5560"/>
<evidence type="ECO:0000256" key="1">
    <source>
        <dbReference type="SAM" id="MobiDB-lite"/>
    </source>
</evidence>
<feature type="signal peptide" evidence="2">
    <location>
        <begin position="1"/>
        <end position="32"/>
    </location>
</feature>
<dbReference type="VEuPathDB" id="TriTrypDB:Tb427_000198200"/>
<keyword evidence="2" id="KW-0732">Signal</keyword>
<reference evidence="3" key="1">
    <citation type="submission" date="2016-08" db="EMBL/GenBank/DDBJ databases">
        <title>VSG repertoire of Trypanosoma brucei EATRO 1125.</title>
        <authorList>
            <person name="Cross G.A."/>
        </authorList>
    </citation>
    <scope>NUCLEOTIDE SEQUENCE</scope>
    <source>
        <strain evidence="3">EATRO 1125</strain>
    </source>
</reference>
<proteinExistence type="predicted"/>
<accession>A0A1J0R596</accession>
<organism evidence="3">
    <name type="scientific">Trypanosoma brucei</name>
    <dbReference type="NCBI Taxonomy" id="5691"/>
    <lineage>
        <taxon>Eukaryota</taxon>
        <taxon>Discoba</taxon>
        <taxon>Euglenozoa</taxon>
        <taxon>Kinetoplastea</taxon>
        <taxon>Metakinetoplastina</taxon>
        <taxon>Trypanosomatida</taxon>
        <taxon>Trypanosomatidae</taxon>
        <taxon>Trypanosoma</taxon>
    </lineage>
</organism>
<dbReference type="SUPFAM" id="SSF58087">
    <property type="entry name" value="Variant surface glycoprotein (N-terminal domain)"/>
    <property type="match status" value="1"/>
</dbReference>
<dbReference type="AlphaFoldDB" id="A0A1J0R596"/>
<dbReference type="VEuPathDB" id="TriTrypDB:Tb1125.9.1280"/>
<name>A0A1J0R596_9TRYP</name>
<evidence type="ECO:0000256" key="2">
    <source>
        <dbReference type="SAM" id="SignalP"/>
    </source>
</evidence>
<feature type="chain" id="PRO_5009615224" evidence="2">
    <location>
        <begin position="33"/>
        <end position="526"/>
    </location>
</feature>
<feature type="compositionally biased region" description="Basic and acidic residues" evidence="1">
    <location>
        <begin position="445"/>
        <end position="465"/>
    </location>
</feature>
<feature type="region of interest" description="Disordered" evidence="1">
    <location>
        <begin position="408"/>
        <end position="465"/>
    </location>
</feature>
<sequence>MQNQTATKVISHTAVAAGVPVLLTLLSRCCQAQAVTEPSSDKVTNLCTEAKYTEYLANRIVAAAERQEREISDMQIYAEAWDLLAAVTNQTEKRAATYALAAYMSTAAATARRVHNGKYKAAVATAKFLHRRAALTRTLLAINIRGKTIVGVSKIQGYSVSIGECPGDETPILRGDGSCAHRTNDNSQPEGISVNLKTATHIKLLNSSKLRPLGITHLVEIKKTKGPESAEALVERCGHLLKGDHYVKFEASTTEKDSLITVEPIRIFEGSDSSTNCAVIQNESTKSEKDNDLLINKLCKYIKEPDPQIITISSLTPVTLANTTEVQLAFKSFFHETRGKSSAGSSVEAQLQKLYGGDKQSFTRDFVKVLWTKNVTYHIGSGFVTETLLDAVRNKNAQKALIYLEDQRPTEEAKQAQSDESEITKTGCSGKGKQDCSGECTWEGNEEKGRCESDERKDTKKQNETQMRKWPRALQWMMARQGGNCKTIQQDDCKGDCTWDEGACDGAVGISASMNIPLFMAFLLLA</sequence>
<evidence type="ECO:0000313" key="3">
    <source>
        <dbReference type="EMBL" id="APD72994.1"/>
    </source>
</evidence>